<dbReference type="Gene3D" id="3.10.450.590">
    <property type="match status" value="1"/>
</dbReference>
<dbReference type="AlphaFoldDB" id="A0A5C6UN18"/>
<evidence type="ECO:0000259" key="5">
    <source>
        <dbReference type="Pfam" id="PF13026"/>
    </source>
</evidence>
<dbReference type="InterPro" id="IPR024981">
    <property type="entry name" value="DUF3887"/>
</dbReference>
<feature type="domain" description="Beta-lactamase-related" evidence="4">
    <location>
        <begin position="41"/>
        <end position="338"/>
    </location>
</feature>
<feature type="domain" description="DUF3887" evidence="5">
    <location>
        <begin position="450"/>
        <end position="520"/>
    </location>
</feature>
<evidence type="ECO:0000256" key="3">
    <source>
        <dbReference type="SAM" id="SignalP"/>
    </source>
</evidence>
<keyword evidence="2" id="KW-0472">Membrane</keyword>
<dbReference type="InterPro" id="IPR012338">
    <property type="entry name" value="Beta-lactam/transpept-like"/>
</dbReference>
<evidence type="ECO:0000313" key="6">
    <source>
        <dbReference type="EMBL" id="TXC73531.1"/>
    </source>
</evidence>
<dbReference type="PANTHER" id="PTHR46825:SF11">
    <property type="entry name" value="PENICILLIN-BINDING PROTEIN 4"/>
    <property type="match status" value="1"/>
</dbReference>
<keyword evidence="3" id="KW-0732">Signal</keyword>
<dbReference type="EMBL" id="VOPY01000001">
    <property type="protein sequence ID" value="TXC73531.1"/>
    <property type="molecule type" value="Genomic_DNA"/>
</dbReference>
<sequence length="580" mass="60971">MSPLRRTVLLLGTAILIASGISGPALAEPSTALADDARVGRFSGVVATGERGIVSVVDAQGRADADGKIANGAGIAYPLASVTKVLTATAVMRLVEQGRVDLKAAVASYLPEYAGRPFARVTIAQLLSHTGGVPSILKDDQGLGDGPLDFDVLALPISTSALIDQFSAAPLLFEPGTRYGYSNSGYILLGRILEVVTAKPYYAALDALVLAPAGVSREFCLCRNLPGHPNATAFERHGDSFVAAPVLDPSQTFSAAGVRATPNGLLKWSEALMSGRIVKPATLALMWAPVVPTRNPGESFALGWLVRDIDGVQQVAHDGTIPGVVSNLVLVPAEHKAVFGDLNRTLDLGHIDESESYLRTVVSSIVAGRTPATVPSLAPPLAGRALEGAYRLPEDRSFALNVDTKGQLWLETDGGWSVLQLPKLVHATGPLANDADQAVAGWAAHGQAGIASHFSPDMLANVPAGALDETWAQFLEQFGAYRHHHVYSTTDDFAEVRIDFERGSMDIGIVYDPQGRINGLQPVGQETEMPPTRVRAWATAEGGLWIDGFAHAGPDVTATVDGDGGITFESGQHAVRGPSQ</sequence>
<dbReference type="RefSeq" id="WP_147121368.1">
    <property type="nucleotide sequence ID" value="NZ_VOPY01000001.1"/>
</dbReference>
<name>A0A5C6UN18_9SPHN</name>
<dbReference type="GO" id="GO:0016787">
    <property type="term" value="F:hydrolase activity"/>
    <property type="evidence" value="ECO:0007669"/>
    <property type="project" value="UniProtKB-KW"/>
</dbReference>
<organism evidence="6 7">
    <name type="scientific">Flavisphingopyxis soli</name>
    <dbReference type="NCBI Taxonomy" id="2601267"/>
    <lineage>
        <taxon>Bacteria</taxon>
        <taxon>Pseudomonadati</taxon>
        <taxon>Pseudomonadota</taxon>
        <taxon>Alphaproteobacteria</taxon>
        <taxon>Sphingomonadales</taxon>
        <taxon>Sphingopyxidaceae</taxon>
        <taxon>Flavisphingopyxis</taxon>
    </lineage>
</organism>
<evidence type="ECO:0000256" key="1">
    <source>
        <dbReference type="ARBA" id="ARBA00004370"/>
    </source>
</evidence>
<dbReference type="OrthoDB" id="113033at2"/>
<dbReference type="Pfam" id="PF00144">
    <property type="entry name" value="Beta-lactamase"/>
    <property type="match status" value="1"/>
</dbReference>
<accession>A0A5C6UN18</accession>
<evidence type="ECO:0000256" key="2">
    <source>
        <dbReference type="ARBA" id="ARBA00023136"/>
    </source>
</evidence>
<dbReference type="Gene3D" id="3.40.710.10">
    <property type="entry name" value="DD-peptidase/beta-lactamase superfamily"/>
    <property type="match status" value="1"/>
</dbReference>
<proteinExistence type="predicted"/>
<evidence type="ECO:0000259" key="4">
    <source>
        <dbReference type="Pfam" id="PF00144"/>
    </source>
</evidence>
<dbReference type="Pfam" id="PF13026">
    <property type="entry name" value="DUF3887"/>
    <property type="match status" value="1"/>
</dbReference>
<keyword evidence="6" id="KW-0378">Hydrolase</keyword>
<dbReference type="InterPro" id="IPR001466">
    <property type="entry name" value="Beta-lactam-related"/>
</dbReference>
<comment type="subcellular location">
    <subcellularLocation>
        <location evidence="1">Membrane</location>
    </subcellularLocation>
</comment>
<dbReference type="GO" id="GO:0016020">
    <property type="term" value="C:membrane"/>
    <property type="evidence" value="ECO:0007669"/>
    <property type="project" value="UniProtKB-SubCell"/>
</dbReference>
<feature type="chain" id="PRO_5022952258" evidence="3">
    <location>
        <begin position="28"/>
        <end position="580"/>
    </location>
</feature>
<dbReference type="SUPFAM" id="SSF56601">
    <property type="entry name" value="beta-lactamase/transpeptidase-like"/>
    <property type="match status" value="1"/>
</dbReference>
<dbReference type="Proteomes" id="UP000321129">
    <property type="component" value="Unassembled WGS sequence"/>
</dbReference>
<feature type="signal peptide" evidence="3">
    <location>
        <begin position="1"/>
        <end position="27"/>
    </location>
</feature>
<comment type="caution">
    <text evidence="6">The sequence shown here is derived from an EMBL/GenBank/DDBJ whole genome shotgun (WGS) entry which is preliminary data.</text>
</comment>
<keyword evidence="7" id="KW-1185">Reference proteome</keyword>
<gene>
    <name evidence="6" type="ORF">FSZ31_01925</name>
</gene>
<dbReference type="PANTHER" id="PTHR46825">
    <property type="entry name" value="D-ALANYL-D-ALANINE-CARBOXYPEPTIDASE/ENDOPEPTIDASE AMPH"/>
    <property type="match status" value="1"/>
</dbReference>
<dbReference type="InterPro" id="IPR050491">
    <property type="entry name" value="AmpC-like"/>
</dbReference>
<evidence type="ECO:0000313" key="7">
    <source>
        <dbReference type="Proteomes" id="UP000321129"/>
    </source>
</evidence>
<protein>
    <submittedName>
        <fullName evidence="6">Serine hydrolase</fullName>
    </submittedName>
</protein>
<reference evidence="6 7" key="1">
    <citation type="submission" date="2019-08" db="EMBL/GenBank/DDBJ databases">
        <title>Sphingorhabdus soil sp. nov., isolated from arctic soil.</title>
        <authorList>
            <person name="Liu Y."/>
        </authorList>
    </citation>
    <scope>NUCLEOTIDE SEQUENCE [LARGE SCALE GENOMIC DNA]</scope>
    <source>
        <strain evidence="6 7">D-2Q-5-6</strain>
    </source>
</reference>